<dbReference type="PATRIC" id="fig|1705565.3.peg.818"/>
<evidence type="ECO:0000313" key="3">
    <source>
        <dbReference type="Proteomes" id="UP000036932"/>
    </source>
</evidence>
<dbReference type="AlphaFoldDB" id="A0A0M1N3Y3"/>
<dbReference type="OrthoDB" id="4990at2"/>
<dbReference type="EMBL" id="LIUT01000006">
    <property type="protein sequence ID" value="KOR76872.1"/>
    <property type="molecule type" value="Genomic_DNA"/>
</dbReference>
<keyword evidence="3" id="KW-1185">Reference proteome</keyword>
<protein>
    <recommendedName>
        <fullName evidence="4">DUF4179 domain-containing protein</fullName>
    </recommendedName>
</protein>
<name>A0A0M1N3Y3_9BACL</name>
<accession>A0A0M1N3Y3</accession>
<keyword evidence="1" id="KW-0812">Transmembrane</keyword>
<feature type="transmembrane region" description="Helical" evidence="1">
    <location>
        <begin position="36"/>
        <end position="55"/>
    </location>
</feature>
<comment type="caution">
    <text evidence="2">The sequence shown here is derived from an EMBL/GenBank/DDBJ whole genome shotgun (WGS) entry which is preliminary data.</text>
</comment>
<organism evidence="2 3">
    <name type="scientific">Paenibacillus solani</name>
    <dbReference type="NCBI Taxonomy" id="1705565"/>
    <lineage>
        <taxon>Bacteria</taxon>
        <taxon>Bacillati</taxon>
        <taxon>Bacillota</taxon>
        <taxon>Bacilli</taxon>
        <taxon>Bacillales</taxon>
        <taxon>Paenibacillaceae</taxon>
        <taxon>Paenibacillus</taxon>
    </lineage>
</organism>
<proteinExistence type="predicted"/>
<sequence length="282" mass="31184">MTGKERYEHIEIPAQLTGVIDAAQKKAAARKRSMRFTRYSSVVAAAIALLLVVNIPTVANALAKVPVVGSIVQVLQFGSGGERTDGVTVGTEASEDVLKIHFDQQGESVSSVPAYTVDHRDAPNRLIFTFNGVRNFDYETIKKDMLALPLVKDVYENVILDDSAMRFVVELKDGVKHTVSEYKDPGYIELKLTSSGEQVTPHEVFYIRSEAMPQGESLAILEEIYMEDDVTFIKTASGNFIAVIGGFDAREEAEQKLGEISARESYGNDLRIDSWMSNERPD</sequence>
<keyword evidence="1" id="KW-1133">Transmembrane helix</keyword>
<evidence type="ECO:0008006" key="4">
    <source>
        <dbReference type="Google" id="ProtNLM"/>
    </source>
</evidence>
<dbReference type="Proteomes" id="UP000036932">
    <property type="component" value="Unassembled WGS sequence"/>
</dbReference>
<evidence type="ECO:0000313" key="2">
    <source>
        <dbReference type="EMBL" id="KOR76872.1"/>
    </source>
</evidence>
<keyword evidence="1" id="KW-0472">Membrane</keyword>
<dbReference type="RefSeq" id="WP_054404729.1">
    <property type="nucleotide sequence ID" value="NZ_LIUT01000006.1"/>
</dbReference>
<reference evidence="3" key="1">
    <citation type="submission" date="2015-08" db="EMBL/GenBank/DDBJ databases">
        <title>Genome sequencing project for genomic taxonomy and phylogenomics of Bacillus-like bacteria.</title>
        <authorList>
            <person name="Liu B."/>
            <person name="Wang J."/>
            <person name="Zhu Y."/>
            <person name="Liu G."/>
            <person name="Chen Q."/>
            <person name="Chen Z."/>
            <person name="Lan J."/>
            <person name="Che J."/>
            <person name="Ge C."/>
            <person name="Shi H."/>
            <person name="Pan Z."/>
            <person name="Liu X."/>
        </authorList>
    </citation>
    <scope>NUCLEOTIDE SEQUENCE [LARGE SCALE GENOMIC DNA]</scope>
    <source>
        <strain evidence="3">FJAT-22460</strain>
    </source>
</reference>
<evidence type="ECO:0000256" key="1">
    <source>
        <dbReference type="SAM" id="Phobius"/>
    </source>
</evidence>
<gene>
    <name evidence="2" type="ORF">AM231_23360</name>
</gene>